<keyword evidence="4" id="KW-0067">ATP-binding</keyword>
<evidence type="ECO:0000259" key="5">
    <source>
        <dbReference type="Pfam" id="PF00004"/>
    </source>
</evidence>
<evidence type="ECO:0000313" key="8">
    <source>
        <dbReference type="EnsemblPlants" id="KRH18533"/>
    </source>
</evidence>
<keyword evidence="2" id="KW-0378">Hydrolase</keyword>
<accession>A0A0R0GU42</accession>
<feature type="non-terminal residue" evidence="7">
    <location>
        <position position="1"/>
    </location>
</feature>
<name>A0A0R0GU42_SOYBN</name>
<protein>
    <recommendedName>
        <fullName evidence="10">AAA+ ATPase domain-containing protein</fullName>
    </recommendedName>
</protein>
<dbReference type="PaxDb" id="3847-GLYMA13G04981.1"/>
<evidence type="ECO:0000256" key="4">
    <source>
        <dbReference type="RuleBase" id="RU003651"/>
    </source>
</evidence>
<dbReference type="InterPro" id="IPR050747">
    <property type="entry name" value="Mitochondrial_chaperone_BCS1"/>
</dbReference>
<dbReference type="EnsemblPlants" id="KRH18533">
    <property type="protein sequence ID" value="KRH18533"/>
    <property type="gene ID" value="GLYMA_13G066300"/>
</dbReference>
<dbReference type="STRING" id="3847.A0A0R0GU42"/>
<comment type="similarity">
    <text evidence="4">Belongs to the AAA ATPase family.</text>
</comment>
<dbReference type="Pfam" id="PF14363">
    <property type="entry name" value="AAA_assoc"/>
    <property type="match status" value="1"/>
</dbReference>
<keyword evidence="3" id="KW-0460">Magnesium</keyword>
<keyword evidence="9" id="KW-1185">Reference proteome</keyword>
<proteinExistence type="inferred from homology"/>
<keyword evidence="4" id="KW-0547">Nucleotide-binding</keyword>
<evidence type="ECO:0000256" key="1">
    <source>
        <dbReference type="ARBA" id="ARBA00001946"/>
    </source>
</evidence>
<dbReference type="GO" id="GO:0016887">
    <property type="term" value="F:ATP hydrolysis activity"/>
    <property type="evidence" value="ECO:0007669"/>
    <property type="project" value="InterPro"/>
</dbReference>
<evidence type="ECO:0000259" key="6">
    <source>
        <dbReference type="Pfam" id="PF14363"/>
    </source>
</evidence>
<organism evidence="7">
    <name type="scientific">Glycine max</name>
    <name type="common">Soybean</name>
    <name type="synonym">Glycine hispida</name>
    <dbReference type="NCBI Taxonomy" id="3847"/>
    <lineage>
        <taxon>Eukaryota</taxon>
        <taxon>Viridiplantae</taxon>
        <taxon>Streptophyta</taxon>
        <taxon>Embryophyta</taxon>
        <taxon>Tracheophyta</taxon>
        <taxon>Spermatophyta</taxon>
        <taxon>Magnoliopsida</taxon>
        <taxon>eudicotyledons</taxon>
        <taxon>Gunneridae</taxon>
        <taxon>Pentapetalae</taxon>
        <taxon>rosids</taxon>
        <taxon>fabids</taxon>
        <taxon>Fabales</taxon>
        <taxon>Fabaceae</taxon>
        <taxon>Papilionoideae</taxon>
        <taxon>50 kb inversion clade</taxon>
        <taxon>NPAAA clade</taxon>
        <taxon>indigoferoid/millettioid clade</taxon>
        <taxon>Phaseoleae</taxon>
        <taxon>Glycine</taxon>
        <taxon>Glycine subgen. Soja</taxon>
    </lineage>
</organism>
<evidence type="ECO:0008006" key="10">
    <source>
        <dbReference type="Google" id="ProtNLM"/>
    </source>
</evidence>
<evidence type="ECO:0000256" key="2">
    <source>
        <dbReference type="ARBA" id="ARBA00022801"/>
    </source>
</evidence>
<dbReference type="SUPFAM" id="SSF52540">
    <property type="entry name" value="P-loop containing nucleoside triphosphate hydrolases"/>
    <property type="match status" value="1"/>
</dbReference>
<dbReference type="OMA" id="ENPIMNA"/>
<dbReference type="PROSITE" id="PS00674">
    <property type="entry name" value="AAA"/>
    <property type="match status" value="1"/>
</dbReference>
<sequence length="326" mass="37953">SMNSLITTKERKKYGLTLAHLMFVYAMYEQFFAYHLRTYVKKYIQKFIGLIYKFPSEFSGERLKSTNRLKAEVLKDSQIPLVLSMNDNQEIIDEFQGVKVWWSANYKLPRTQSISWHSNSEEERLLHPTCWSHVNFEHPLKFETLAMDPKKKEEILNDLVKFKTGGEYYAEVGKAWKRGYLLYDPPGTGKSSMIAAMANFMNYDMYHLELTASIIVIEDIDCSFDLTGQRKKKENEDEEQPENPIMNAEEEEKASKVTLSGLLNFTDGSWSVCGGERIVIFTTNLVEKLDPALIRRGRMDKHIEMSYCGYEAFKVLTKNYLRSCYC</sequence>
<dbReference type="Pfam" id="PF00004">
    <property type="entry name" value="AAA"/>
    <property type="match status" value="1"/>
</dbReference>
<reference evidence="7" key="3">
    <citation type="submission" date="2018-07" db="EMBL/GenBank/DDBJ databases">
        <title>WGS assembly of Glycine max.</title>
        <authorList>
            <person name="Schmutz J."/>
            <person name="Cannon S."/>
            <person name="Schlueter J."/>
            <person name="Ma J."/>
            <person name="Mitros T."/>
            <person name="Nelson W."/>
            <person name="Hyten D."/>
            <person name="Song Q."/>
            <person name="Thelen J."/>
            <person name="Cheng J."/>
            <person name="Xu D."/>
            <person name="Hellsten U."/>
            <person name="May G."/>
            <person name="Yu Y."/>
            <person name="Sakurai T."/>
            <person name="Umezawa T."/>
            <person name="Bhattacharyya M."/>
            <person name="Sandhu D."/>
            <person name="Valliyodan B."/>
            <person name="Lindquist E."/>
            <person name="Peto M."/>
            <person name="Grant D."/>
            <person name="Shu S."/>
            <person name="Goodstein D."/>
            <person name="Barry K."/>
            <person name="Futrell-Griggs M."/>
            <person name="Abernathy B."/>
            <person name="Du J."/>
            <person name="Tian Z."/>
            <person name="Zhu L."/>
            <person name="Gill N."/>
            <person name="Joshi T."/>
            <person name="Libault M."/>
            <person name="Sethuraman A."/>
            <person name="Zhang X."/>
            <person name="Shinozaki K."/>
            <person name="Nguyen H."/>
            <person name="Wing R."/>
            <person name="Cregan P."/>
            <person name="Specht J."/>
            <person name="Grimwood J."/>
            <person name="Rokhsar D."/>
            <person name="Stacey G."/>
            <person name="Shoemaker R."/>
            <person name="Jackson S."/>
        </authorList>
    </citation>
    <scope>NUCLEOTIDE SEQUENCE</scope>
    <source>
        <tissue evidence="7">Callus</tissue>
    </source>
</reference>
<reference evidence="7 8" key="1">
    <citation type="journal article" date="2010" name="Nature">
        <title>Genome sequence of the palaeopolyploid soybean.</title>
        <authorList>
            <person name="Schmutz J."/>
            <person name="Cannon S.B."/>
            <person name="Schlueter J."/>
            <person name="Ma J."/>
            <person name="Mitros T."/>
            <person name="Nelson W."/>
            <person name="Hyten D.L."/>
            <person name="Song Q."/>
            <person name="Thelen J.J."/>
            <person name="Cheng J."/>
            <person name="Xu D."/>
            <person name="Hellsten U."/>
            <person name="May G.D."/>
            <person name="Yu Y."/>
            <person name="Sakurai T."/>
            <person name="Umezawa T."/>
            <person name="Bhattacharyya M.K."/>
            <person name="Sandhu D."/>
            <person name="Valliyodan B."/>
            <person name="Lindquist E."/>
            <person name="Peto M."/>
            <person name="Grant D."/>
            <person name="Shu S."/>
            <person name="Goodstein D."/>
            <person name="Barry K."/>
            <person name="Futrell-Griggs M."/>
            <person name="Abernathy B."/>
            <person name="Du J."/>
            <person name="Tian Z."/>
            <person name="Zhu L."/>
            <person name="Gill N."/>
            <person name="Joshi T."/>
            <person name="Libault M."/>
            <person name="Sethuraman A."/>
            <person name="Zhang X.-C."/>
            <person name="Shinozaki K."/>
            <person name="Nguyen H.T."/>
            <person name="Wing R.A."/>
            <person name="Cregan P."/>
            <person name="Specht J."/>
            <person name="Grimwood J."/>
            <person name="Rokhsar D."/>
            <person name="Stacey G."/>
            <person name="Shoemaker R.C."/>
            <person name="Jackson S.A."/>
        </authorList>
    </citation>
    <scope>NUCLEOTIDE SEQUENCE</scope>
    <source>
        <strain evidence="8">cv. Williams 82</strain>
        <tissue evidence="7">Callus</tissue>
    </source>
</reference>
<dbReference type="SMR" id="A0A0R0GU42"/>
<dbReference type="Gene3D" id="3.40.50.300">
    <property type="entry name" value="P-loop containing nucleotide triphosphate hydrolases"/>
    <property type="match status" value="2"/>
</dbReference>
<dbReference type="GO" id="GO:0005524">
    <property type="term" value="F:ATP binding"/>
    <property type="evidence" value="ECO:0007669"/>
    <property type="project" value="UniProtKB-KW"/>
</dbReference>
<dbReference type="InterPro" id="IPR003960">
    <property type="entry name" value="ATPase_AAA_CS"/>
</dbReference>
<feature type="domain" description="ATPase AAA-type core" evidence="5">
    <location>
        <begin position="212"/>
        <end position="306"/>
    </location>
</feature>
<feature type="domain" description="AAA-type ATPase N-terminal" evidence="6">
    <location>
        <begin position="64"/>
        <end position="104"/>
    </location>
</feature>
<dbReference type="Gramene" id="KRH18533">
    <property type="protein sequence ID" value="KRH18533"/>
    <property type="gene ID" value="GLYMA_13G066300"/>
</dbReference>
<evidence type="ECO:0000313" key="7">
    <source>
        <dbReference type="EMBL" id="KRH18533.1"/>
    </source>
</evidence>
<dbReference type="PANTHER" id="PTHR23070">
    <property type="entry name" value="BCS1 AAA-TYPE ATPASE"/>
    <property type="match status" value="1"/>
</dbReference>
<comment type="cofactor">
    <cofactor evidence="1">
        <name>Mg(2+)</name>
        <dbReference type="ChEBI" id="CHEBI:18420"/>
    </cofactor>
</comment>
<dbReference type="InterPro" id="IPR027417">
    <property type="entry name" value="P-loop_NTPase"/>
</dbReference>
<dbReference type="InterPro" id="IPR003959">
    <property type="entry name" value="ATPase_AAA_core"/>
</dbReference>
<dbReference type="EMBL" id="CM000846">
    <property type="protein sequence ID" value="KRH18533.1"/>
    <property type="molecule type" value="Genomic_DNA"/>
</dbReference>
<evidence type="ECO:0000256" key="3">
    <source>
        <dbReference type="ARBA" id="ARBA00022842"/>
    </source>
</evidence>
<reference evidence="8" key="2">
    <citation type="submission" date="2018-02" db="UniProtKB">
        <authorList>
            <consortium name="EnsemblPlants"/>
        </authorList>
    </citation>
    <scope>IDENTIFICATION</scope>
    <source>
        <strain evidence="8">Williams 82</strain>
    </source>
</reference>
<evidence type="ECO:0000313" key="9">
    <source>
        <dbReference type="Proteomes" id="UP000008827"/>
    </source>
</evidence>
<dbReference type="InParanoid" id="A0A0R0GU42"/>
<dbReference type="InterPro" id="IPR025753">
    <property type="entry name" value="AAA_N_dom"/>
</dbReference>
<dbReference type="AlphaFoldDB" id="A0A0R0GU42"/>
<gene>
    <name evidence="7" type="ORF">GLYMA_13G066300</name>
</gene>
<dbReference type="Proteomes" id="UP000008827">
    <property type="component" value="Chromosome 13"/>
</dbReference>